<dbReference type="RefSeq" id="WP_173271347.1">
    <property type="nucleotide sequence ID" value="NZ_JABMKV010000002.1"/>
</dbReference>
<dbReference type="Proteomes" id="UP000762110">
    <property type="component" value="Unassembled WGS sequence"/>
</dbReference>
<comment type="caution">
    <text evidence="1">The sequence shown here is derived from an EMBL/GenBank/DDBJ whole genome shotgun (WGS) entry which is preliminary data.</text>
</comment>
<organism evidence="1 2">
    <name type="scientific">Pedobacter boryungensis</name>
    <dbReference type="NCBI Taxonomy" id="869962"/>
    <lineage>
        <taxon>Bacteria</taxon>
        <taxon>Pseudomonadati</taxon>
        <taxon>Bacteroidota</taxon>
        <taxon>Sphingobacteriia</taxon>
        <taxon>Sphingobacteriales</taxon>
        <taxon>Sphingobacteriaceae</taxon>
        <taxon>Pedobacter</taxon>
    </lineage>
</organism>
<dbReference type="EMBL" id="JABMKV010000002">
    <property type="protein sequence ID" value="NQX31838.1"/>
    <property type="molecule type" value="Genomic_DNA"/>
</dbReference>
<sequence>MKNYSFKIAILVFTVILFSKCKPEEEIKSSACTFTDAESKAYYNKAVTFGNSPTRSNCNILKTASLDLIKKFEKCDAATKSQITQLTQQWKSIDCNTF</sequence>
<gene>
    <name evidence="1" type="ORF">HQN85_08880</name>
</gene>
<reference evidence="1 2" key="1">
    <citation type="submission" date="2020-05" db="EMBL/GenBank/DDBJ databases">
        <title>Description of Pedobacter foliorum sp. nov.</title>
        <authorList>
            <person name="Qi S."/>
            <person name="Carlier A."/>
            <person name="Cnockaert M."/>
            <person name="Vandamme P."/>
        </authorList>
    </citation>
    <scope>NUCLEOTIDE SEQUENCE [LARGE SCALE GENOMIC DNA]</scope>
    <source>
        <strain evidence="1 2">LMG 31300</strain>
    </source>
</reference>
<name>A0ABX2DEG7_9SPHI</name>
<accession>A0ABX2DEG7</accession>
<proteinExistence type="predicted"/>
<evidence type="ECO:0000313" key="1">
    <source>
        <dbReference type="EMBL" id="NQX31838.1"/>
    </source>
</evidence>
<evidence type="ECO:0000313" key="2">
    <source>
        <dbReference type="Proteomes" id="UP000762110"/>
    </source>
</evidence>
<evidence type="ECO:0008006" key="3">
    <source>
        <dbReference type="Google" id="ProtNLM"/>
    </source>
</evidence>
<keyword evidence="2" id="KW-1185">Reference proteome</keyword>
<protein>
    <recommendedName>
        <fullName evidence="3">Lipoprotein</fullName>
    </recommendedName>
</protein>